<gene>
    <name evidence="11" type="ORF">ILEXP_LOCUS54321</name>
</gene>
<dbReference type="Gene3D" id="3.80.10.10">
    <property type="entry name" value="Ribonuclease Inhibitor"/>
    <property type="match status" value="1"/>
</dbReference>
<name>A0ABC8USK1_9AQUA</name>
<dbReference type="Gene3D" id="3.40.50.300">
    <property type="entry name" value="P-loop containing nucleotide triphosphate hydrolases"/>
    <property type="match status" value="1"/>
</dbReference>
<evidence type="ECO:0000256" key="4">
    <source>
        <dbReference type="ARBA" id="ARBA00022741"/>
    </source>
</evidence>
<dbReference type="InterPro" id="IPR002182">
    <property type="entry name" value="NB-ARC"/>
</dbReference>
<dbReference type="SUPFAM" id="SSF52058">
    <property type="entry name" value="L domain-like"/>
    <property type="match status" value="1"/>
</dbReference>
<evidence type="ECO:0008006" key="13">
    <source>
        <dbReference type="Google" id="ProtNLM"/>
    </source>
</evidence>
<accession>A0ABC8USK1</accession>
<evidence type="ECO:0000259" key="8">
    <source>
        <dbReference type="Pfam" id="PF18052"/>
    </source>
</evidence>
<dbReference type="InterPro" id="IPR042197">
    <property type="entry name" value="Apaf_helical"/>
</dbReference>
<keyword evidence="6" id="KW-0067">ATP-binding</keyword>
<sequence>MSTVKNVLQEAEERQVTNLAVRGWLERLKEIVYEVDNLVDEFAYEALRRKVEIHGSMRREVCNCFLHSNPFVFHFGMGKKTKDVRQRLDEIVAEANDFNFAIKVVEKQVQTRRRQETYSSVRIEVVGRESDKEAIIQISKSFNDDQNVHVIPILGMGGIGKTTLAQLVYSDNWVASEFSQRIWVHVSKDFDITGIVLKILNAVGVNECDKLAFEELQRRLQQKLRDRKFFLVLDDVWNEDRVEWIKLRDLLMVGARGSLIIVTTRSNKVASLMGTCSPHILKGLSDEDCLSVFVKWAFNEGDDRKHQNLVNIGREIVKKCGGVPLAARTFGGLLYLEFDVRDWMLARNNEIWAIVQNENDIMPVLRLSYDQMPSYLKQCFAYCSLLQKDEKIEKWRLIYLWMAQGFIPLSHHNKELGDIGERYISELVKRSFLQEEGQGYYKMHSLVHDLAQYVSSGECFTIKTITEPIPEIVKHAVFCLSLEDLKIVKSMNFRTILCSELSCNSYVQTIVSSFRYLRVLELNCLTGDVPSSIGELKHLRYLVVEATFHKITLPESISKLLNLQYLDLRMPCQLFFELPQGVGKLINLLCLSLVDTPLVCLPDEIGRLTTLQTLRISGSKLIKSLPEGIQHLCCLRYLEICSCNELTSLPSGMQYLTSLEELIIMRCQNLIFTENDFQGLKRLRSLTLYYLPKLINFPKRLQESAATLEHIRIVFCQNLTSLSDCLEYLTSLWKLELCFCPSVRPLPERTKCLTELTILQDGDDWYVINDFLEPFEGENVHRIVKVFLLEYKLMKIWNAKPNLKMY</sequence>
<keyword evidence="2" id="KW-0433">Leucine-rich repeat</keyword>
<evidence type="ECO:0000256" key="5">
    <source>
        <dbReference type="ARBA" id="ARBA00022821"/>
    </source>
</evidence>
<dbReference type="Proteomes" id="UP001642360">
    <property type="component" value="Unassembled WGS sequence"/>
</dbReference>
<feature type="domain" description="Disease resistance protein winged helix" evidence="9">
    <location>
        <begin position="387"/>
        <end position="451"/>
    </location>
</feature>
<dbReference type="GO" id="GO:0005524">
    <property type="term" value="F:ATP binding"/>
    <property type="evidence" value="ECO:0007669"/>
    <property type="project" value="UniProtKB-KW"/>
</dbReference>
<dbReference type="FunFam" id="3.40.50.300:FF:001091">
    <property type="entry name" value="Probable disease resistance protein At1g61300"/>
    <property type="match status" value="1"/>
</dbReference>
<evidence type="ECO:0000313" key="11">
    <source>
        <dbReference type="EMBL" id="CAK9184023.1"/>
    </source>
</evidence>
<keyword evidence="3" id="KW-0677">Repeat</keyword>
<keyword evidence="5" id="KW-0611">Plant defense</keyword>
<evidence type="ECO:0000259" key="7">
    <source>
        <dbReference type="Pfam" id="PF00931"/>
    </source>
</evidence>
<dbReference type="InterPro" id="IPR058922">
    <property type="entry name" value="WHD_DRP"/>
</dbReference>
<dbReference type="PANTHER" id="PTHR36766">
    <property type="entry name" value="PLANT BROAD-SPECTRUM MILDEW RESISTANCE PROTEIN RPW8"/>
    <property type="match status" value="1"/>
</dbReference>
<evidence type="ECO:0000259" key="10">
    <source>
        <dbReference type="Pfam" id="PF23598"/>
    </source>
</evidence>
<dbReference type="Gene3D" id="1.20.5.4130">
    <property type="match status" value="1"/>
</dbReference>
<dbReference type="Pfam" id="PF23559">
    <property type="entry name" value="WHD_DRP"/>
    <property type="match status" value="1"/>
</dbReference>
<evidence type="ECO:0000256" key="2">
    <source>
        <dbReference type="ARBA" id="ARBA00022614"/>
    </source>
</evidence>
<dbReference type="FunFam" id="1.10.10.10:FF:000322">
    <property type="entry name" value="Probable disease resistance protein At1g63360"/>
    <property type="match status" value="1"/>
</dbReference>
<comment type="caution">
    <text evidence="11">The sequence shown here is derived from an EMBL/GenBank/DDBJ whole genome shotgun (WGS) entry which is preliminary data.</text>
</comment>
<proteinExistence type="inferred from homology"/>
<reference evidence="11 12" key="1">
    <citation type="submission" date="2024-02" db="EMBL/GenBank/DDBJ databases">
        <authorList>
            <person name="Vignale AGUSTIN F."/>
            <person name="Sosa J E."/>
            <person name="Modenutti C."/>
        </authorList>
    </citation>
    <scope>NUCLEOTIDE SEQUENCE [LARGE SCALE GENOMIC DNA]</scope>
</reference>
<dbReference type="InterPro" id="IPR027417">
    <property type="entry name" value="P-loop_NTPase"/>
</dbReference>
<dbReference type="Gene3D" id="1.10.8.430">
    <property type="entry name" value="Helical domain of apoptotic protease-activating factors"/>
    <property type="match status" value="1"/>
</dbReference>
<evidence type="ECO:0000256" key="3">
    <source>
        <dbReference type="ARBA" id="ARBA00022737"/>
    </source>
</evidence>
<feature type="domain" description="Disease resistance N-terminal" evidence="8">
    <location>
        <begin position="1"/>
        <end position="54"/>
    </location>
</feature>
<evidence type="ECO:0000259" key="9">
    <source>
        <dbReference type="Pfam" id="PF23559"/>
    </source>
</evidence>
<dbReference type="PRINTS" id="PR00364">
    <property type="entry name" value="DISEASERSIST"/>
</dbReference>
<comment type="similarity">
    <text evidence="1">Belongs to the disease resistance NB-LRR family.</text>
</comment>
<dbReference type="InterPro" id="IPR055414">
    <property type="entry name" value="LRR_R13L4/SHOC2-like"/>
</dbReference>
<dbReference type="PANTHER" id="PTHR36766:SF61">
    <property type="entry name" value="NB-ARC DOMAIN DISEASE RESISTANCE PROTEIN"/>
    <property type="match status" value="1"/>
</dbReference>
<evidence type="ECO:0000256" key="6">
    <source>
        <dbReference type="ARBA" id="ARBA00022840"/>
    </source>
</evidence>
<dbReference type="Pfam" id="PF23598">
    <property type="entry name" value="LRR_14"/>
    <property type="match status" value="1"/>
</dbReference>
<evidence type="ECO:0000256" key="1">
    <source>
        <dbReference type="ARBA" id="ARBA00008894"/>
    </source>
</evidence>
<dbReference type="InterPro" id="IPR032675">
    <property type="entry name" value="LRR_dom_sf"/>
</dbReference>
<organism evidence="11 12">
    <name type="scientific">Ilex paraguariensis</name>
    <name type="common">yerba mate</name>
    <dbReference type="NCBI Taxonomy" id="185542"/>
    <lineage>
        <taxon>Eukaryota</taxon>
        <taxon>Viridiplantae</taxon>
        <taxon>Streptophyta</taxon>
        <taxon>Embryophyta</taxon>
        <taxon>Tracheophyta</taxon>
        <taxon>Spermatophyta</taxon>
        <taxon>Magnoliopsida</taxon>
        <taxon>eudicotyledons</taxon>
        <taxon>Gunneridae</taxon>
        <taxon>Pentapetalae</taxon>
        <taxon>asterids</taxon>
        <taxon>campanulids</taxon>
        <taxon>Aquifoliales</taxon>
        <taxon>Aquifoliaceae</taxon>
        <taxon>Ilex</taxon>
    </lineage>
</organism>
<protein>
    <recommendedName>
        <fullName evidence="13">Disease resistance protein RGA3</fullName>
    </recommendedName>
</protein>
<dbReference type="AlphaFoldDB" id="A0ABC8USK1"/>
<dbReference type="Pfam" id="PF18052">
    <property type="entry name" value="Rx_N"/>
    <property type="match status" value="1"/>
</dbReference>
<feature type="domain" description="Disease resistance R13L4/SHOC-2-like LRR" evidence="10">
    <location>
        <begin position="582"/>
        <end position="759"/>
    </location>
</feature>
<evidence type="ECO:0000313" key="12">
    <source>
        <dbReference type="Proteomes" id="UP001642360"/>
    </source>
</evidence>
<dbReference type="EMBL" id="CAUOFW020008835">
    <property type="protein sequence ID" value="CAK9184023.1"/>
    <property type="molecule type" value="Genomic_DNA"/>
</dbReference>
<dbReference type="Pfam" id="PF00931">
    <property type="entry name" value="NB-ARC"/>
    <property type="match status" value="1"/>
</dbReference>
<dbReference type="GO" id="GO:0051607">
    <property type="term" value="P:defense response to virus"/>
    <property type="evidence" value="ECO:0007669"/>
    <property type="project" value="UniProtKB-ARBA"/>
</dbReference>
<dbReference type="SUPFAM" id="SSF52540">
    <property type="entry name" value="P-loop containing nucleoside triphosphate hydrolases"/>
    <property type="match status" value="1"/>
</dbReference>
<keyword evidence="12" id="KW-1185">Reference proteome</keyword>
<dbReference type="InterPro" id="IPR036388">
    <property type="entry name" value="WH-like_DNA-bd_sf"/>
</dbReference>
<feature type="domain" description="NB-ARC" evidence="7">
    <location>
        <begin position="137"/>
        <end position="300"/>
    </location>
</feature>
<keyword evidence="4" id="KW-0547">Nucleotide-binding</keyword>
<dbReference type="InterPro" id="IPR041118">
    <property type="entry name" value="Rx_N"/>
</dbReference>
<dbReference type="Gene3D" id="1.10.10.10">
    <property type="entry name" value="Winged helix-like DNA-binding domain superfamily/Winged helix DNA-binding domain"/>
    <property type="match status" value="1"/>
</dbReference>